<dbReference type="EMBL" id="MCSW01000113">
    <property type="protein sequence ID" value="PMF25598.1"/>
    <property type="molecule type" value="Genomic_DNA"/>
</dbReference>
<dbReference type="AlphaFoldDB" id="A0A2N7CHG8"/>
<comment type="similarity">
    <text evidence="1">Belongs to the type III secretion exporter family.</text>
</comment>
<sequence>MESSEPKKYPPTAKKLRGLKKKGQFPKTELAQPTLELVVFTFIFIASIFLAFEHINQWIEMMLYADVGIGLSSMIDTIGWAIAGLVGLKLVVTLLNWVVLNNTVVNTESLGFKMEKINPVTGFKNIFGLEAMSRALRKVLELLFLLFLLKYIFDVVGGDLTSLREMNNQSYFIYYLMSFVGLSSAAFFVYGVCVGCVDYLVERFHFHKKNRMTFTEMKNEMKETEGSPEIKSERRRRMREVMDSPITKGRKPTFALANPTHILVPICYEPGIDKAPLVLTIRTDSLAREERQRLVALNVPIIENKPLARAVYKMMKTGDAYIPKEFYRDVAVIISTLKRQKKRGN</sequence>
<feature type="transmembrane region" description="Helical" evidence="2">
    <location>
        <begin position="78"/>
        <end position="100"/>
    </location>
</feature>
<dbReference type="GO" id="GO:0005886">
    <property type="term" value="C:plasma membrane"/>
    <property type="evidence" value="ECO:0007669"/>
    <property type="project" value="TreeGrafter"/>
</dbReference>
<accession>A0A2N7CHG8</accession>
<dbReference type="Pfam" id="PF01312">
    <property type="entry name" value="Bac_export_2"/>
    <property type="match status" value="1"/>
</dbReference>
<dbReference type="InterPro" id="IPR006135">
    <property type="entry name" value="T3SS_substrate_exporter"/>
</dbReference>
<dbReference type="RefSeq" id="WP_102482114.1">
    <property type="nucleotide sequence ID" value="NZ_MCSW01000113.1"/>
</dbReference>
<gene>
    <name evidence="3" type="ORF">BCV19_00680</name>
</gene>
<feature type="transmembrane region" description="Helical" evidence="2">
    <location>
        <begin position="135"/>
        <end position="153"/>
    </location>
</feature>
<dbReference type="InterPro" id="IPR029025">
    <property type="entry name" value="T3SS_substrate_exporter_C"/>
</dbReference>
<keyword evidence="2" id="KW-1133">Transmembrane helix</keyword>
<feature type="transmembrane region" description="Helical" evidence="2">
    <location>
        <begin position="30"/>
        <end position="52"/>
    </location>
</feature>
<proteinExistence type="inferred from homology"/>
<dbReference type="PANTHER" id="PTHR30531">
    <property type="entry name" value="FLAGELLAR BIOSYNTHETIC PROTEIN FLHB"/>
    <property type="match status" value="1"/>
</dbReference>
<protein>
    <submittedName>
        <fullName evidence="3">Type III secretion protein</fullName>
    </submittedName>
</protein>
<reference evidence="4" key="1">
    <citation type="submission" date="2016-07" db="EMBL/GenBank/DDBJ databases">
        <title>Nontailed viruses are major unrecognized killers of bacteria in the ocean.</title>
        <authorList>
            <person name="Kauffman K."/>
            <person name="Hussain F."/>
            <person name="Yang J."/>
            <person name="Arevalo P."/>
            <person name="Brown J."/>
            <person name="Cutler M."/>
            <person name="Kelly L."/>
            <person name="Polz M.F."/>
        </authorList>
    </citation>
    <scope>NUCLEOTIDE SEQUENCE [LARGE SCALE GENOMIC DNA]</scope>
    <source>
        <strain evidence="4">10N.286.54.F3</strain>
    </source>
</reference>
<dbReference type="GO" id="GO:0009306">
    <property type="term" value="P:protein secretion"/>
    <property type="evidence" value="ECO:0007669"/>
    <property type="project" value="InterPro"/>
</dbReference>
<dbReference type="PANTHER" id="PTHR30531:SF14">
    <property type="entry name" value="SURFACE PRESENTATION OF ANTIGENS PROTEIN SPAS"/>
    <property type="match status" value="1"/>
</dbReference>
<name>A0A2N7CHG8_VIBSP</name>
<dbReference type="SUPFAM" id="SSF160544">
    <property type="entry name" value="EscU C-terminal domain-like"/>
    <property type="match status" value="1"/>
</dbReference>
<evidence type="ECO:0000313" key="3">
    <source>
        <dbReference type="EMBL" id="PMF25598.1"/>
    </source>
</evidence>
<feature type="transmembrane region" description="Helical" evidence="2">
    <location>
        <begin position="173"/>
        <end position="201"/>
    </location>
</feature>
<comment type="caution">
    <text evidence="3">The sequence shown here is derived from an EMBL/GenBank/DDBJ whole genome shotgun (WGS) entry which is preliminary data.</text>
</comment>
<evidence type="ECO:0000313" key="4">
    <source>
        <dbReference type="Proteomes" id="UP000235405"/>
    </source>
</evidence>
<dbReference type="Proteomes" id="UP000235405">
    <property type="component" value="Unassembled WGS sequence"/>
</dbReference>
<keyword evidence="2" id="KW-0472">Membrane</keyword>
<keyword evidence="2" id="KW-0812">Transmembrane</keyword>
<dbReference type="PRINTS" id="PR00950">
    <property type="entry name" value="TYPE3IMSPROT"/>
</dbReference>
<evidence type="ECO:0000256" key="1">
    <source>
        <dbReference type="ARBA" id="ARBA00010690"/>
    </source>
</evidence>
<organism evidence="3 4">
    <name type="scientific">Vibrio splendidus</name>
    <dbReference type="NCBI Taxonomy" id="29497"/>
    <lineage>
        <taxon>Bacteria</taxon>
        <taxon>Pseudomonadati</taxon>
        <taxon>Pseudomonadota</taxon>
        <taxon>Gammaproteobacteria</taxon>
        <taxon>Vibrionales</taxon>
        <taxon>Vibrionaceae</taxon>
        <taxon>Vibrio</taxon>
    </lineage>
</organism>
<dbReference type="Gene3D" id="3.40.1690.10">
    <property type="entry name" value="secretion proteins EscU"/>
    <property type="match status" value="1"/>
</dbReference>
<evidence type="ECO:0000256" key="2">
    <source>
        <dbReference type="SAM" id="Phobius"/>
    </source>
</evidence>